<dbReference type="EMBL" id="JAATJA010000002">
    <property type="protein sequence ID" value="NJB68528.1"/>
    <property type="molecule type" value="Genomic_DNA"/>
</dbReference>
<protein>
    <submittedName>
        <fullName evidence="1">Uncharacterized protein</fullName>
    </submittedName>
</protein>
<keyword evidence="2" id="KW-1185">Reference proteome</keyword>
<accession>A0A846QJZ4</accession>
<proteinExistence type="predicted"/>
<dbReference type="AlphaFoldDB" id="A0A846QJZ4"/>
<dbReference type="Proteomes" id="UP000580856">
    <property type="component" value="Unassembled WGS sequence"/>
</dbReference>
<sequence length="129" mass="13358">MYGRTLKVHGQYLARGMALPRKAQADGNGAPQQLSGTLGGVEVVAEVAAELGLAQGTELVVTLMHGEDGDYRPLGTLCRVSGGHPVEAGEVLGRFVIPTDAGELVKAVVSTTDAAASGCLDIYPHYLAR</sequence>
<dbReference type="RefSeq" id="WP_167941583.1">
    <property type="nucleotide sequence ID" value="NZ_JAATJA010000002.1"/>
</dbReference>
<evidence type="ECO:0000313" key="2">
    <source>
        <dbReference type="Proteomes" id="UP000580856"/>
    </source>
</evidence>
<comment type="caution">
    <text evidence="1">The sequence shown here is derived from an EMBL/GenBank/DDBJ whole genome shotgun (WGS) entry which is preliminary data.</text>
</comment>
<gene>
    <name evidence="1" type="ORF">GGQ74_002201</name>
</gene>
<organism evidence="1 2">
    <name type="scientific">Desulfobaculum xiamenense</name>
    <dbReference type="NCBI Taxonomy" id="995050"/>
    <lineage>
        <taxon>Bacteria</taxon>
        <taxon>Pseudomonadati</taxon>
        <taxon>Thermodesulfobacteriota</taxon>
        <taxon>Desulfovibrionia</taxon>
        <taxon>Desulfovibrionales</taxon>
        <taxon>Desulfovibrionaceae</taxon>
        <taxon>Desulfobaculum</taxon>
    </lineage>
</organism>
<evidence type="ECO:0000313" key="1">
    <source>
        <dbReference type="EMBL" id="NJB68528.1"/>
    </source>
</evidence>
<reference evidence="1 2" key="1">
    <citation type="submission" date="2020-03" db="EMBL/GenBank/DDBJ databases">
        <title>Genomic Encyclopedia of Type Strains, Phase IV (KMG-IV): sequencing the most valuable type-strain genomes for metagenomic binning, comparative biology and taxonomic classification.</title>
        <authorList>
            <person name="Goeker M."/>
        </authorList>
    </citation>
    <scope>NUCLEOTIDE SEQUENCE [LARGE SCALE GENOMIC DNA]</scope>
    <source>
        <strain evidence="1 2">DSM 24233</strain>
    </source>
</reference>
<name>A0A846QJZ4_9BACT</name>